<sequence length="168" mass="18644">MHCVAYLLLFDVNAGPADALGIVLSGPQIQIYDAACGSTRRPSRSTGSTESHCAEPVTSRVLGAQQLRAVQPRALESRFGARRVSFSRCDSVMNFVMREWIVWNYEATTWRNALAINVPLYRSRMPRHPSAPTALDSQTVPLSRVVINEPLSRLPQIIRQQPGWTALA</sequence>
<dbReference type="AlphaFoldDB" id="A0A1X6N5L2"/>
<organism evidence="2 3">
    <name type="scientific">Postia placenta MAD-698-R-SB12</name>
    <dbReference type="NCBI Taxonomy" id="670580"/>
    <lineage>
        <taxon>Eukaryota</taxon>
        <taxon>Fungi</taxon>
        <taxon>Dikarya</taxon>
        <taxon>Basidiomycota</taxon>
        <taxon>Agaricomycotina</taxon>
        <taxon>Agaricomycetes</taxon>
        <taxon>Polyporales</taxon>
        <taxon>Adustoporiaceae</taxon>
        <taxon>Rhodonia</taxon>
    </lineage>
</organism>
<proteinExistence type="predicted"/>
<keyword evidence="3" id="KW-1185">Reference proteome</keyword>
<dbReference type="EMBL" id="KZ110594">
    <property type="protein sequence ID" value="OSX63898.1"/>
    <property type="molecule type" value="Genomic_DNA"/>
</dbReference>
<evidence type="ECO:0000313" key="3">
    <source>
        <dbReference type="Proteomes" id="UP000194127"/>
    </source>
</evidence>
<evidence type="ECO:0000256" key="1">
    <source>
        <dbReference type="SAM" id="SignalP"/>
    </source>
</evidence>
<dbReference type="RefSeq" id="XP_024340692.1">
    <property type="nucleotide sequence ID" value="XM_024480529.1"/>
</dbReference>
<reference evidence="2 3" key="1">
    <citation type="submission" date="2017-04" db="EMBL/GenBank/DDBJ databases">
        <title>Genome Sequence of the Model Brown-Rot Fungus Postia placenta SB12.</title>
        <authorList>
            <consortium name="DOE Joint Genome Institute"/>
            <person name="Gaskell J."/>
            <person name="Kersten P."/>
            <person name="Larrondo L.F."/>
            <person name="Canessa P."/>
            <person name="Martinez D."/>
            <person name="Hibbett D."/>
            <person name="Schmoll M."/>
            <person name="Kubicek C.P."/>
            <person name="Martinez A.T."/>
            <person name="Yadav J."/>
            <person name="Master E."/>
            <person name="Magnuson J.K."/>
            <person name="James T."/>
            <person name="Yaver D."/>
            <person name="Berka R."/>
            <person name="Labutti K."/>
            <person name="Lipzen A."/>
            <person name="Aerts A."/>
            <person name="Barry K."/>
            <person name="Henrissat B."/>
            <person name="Blanchette R."/>
            <person name="Grigoriev I."/>
            <person name="Cullen D."/>
        </authorList>
    </citation>
    <scope>NUCLEOTIDE SEQUENCE [LARGE SCALE GENOMIC DNA]</scope>
    <source>
        <strain evidence="2 3">MAD-698-R-SB12</strain>
    </source>
</reference>
<dbReference type="Proteomes" id="UP000194127">
    <property type="component" value="Unassembled WGS sequence"/>
</dbReference>
<gene>
    <name evidence="2" type="ORF">POSPLADRAFT_1054527</name>
</gene>
<feature type="signal peptide" evidence="1">
    <location>
        <begin position="1"/>
        <end position="19"/>
    </location>
</feature>
<protein>
    <submittedName>
        <fullName evidence="2">Uncharacterized protein</fullName>
    </submittedName>
</protein>
<evidence type="ECO:0000313" key="2">
    <source>
        <dbReference type="EMBL" id="OSX63898.1"/>
    </source>
</evidence>
<accession>A0A1X6N5L2</accession>
<keyword evidence="1" id="KW-0732">Signal</keyword>
<dbReference type="GeneID" id="36325479"/>
<name>A0A1X6N5L2_9APHY</name>
<feature type="chain" id="PRO_5010857962" evidence="1">
    <location>
        <begin position="20"/>
        <end position="168"/>
    </location>
</feature>